<sequence length="427" mass="48807">MIAETKEDIERYMNLVNSCDVTMDNEGNIILLYSKNSKTMRNGCSIDFVTKKESPILLEFGIQNKPNLITCIKNHTDLLRADTVIPIDNLLSFTFSLKNDEFEQLKNGPKEGQDNDCSNKLECKGKCLKNKVFYSIGWKGWANNIGLEYAFVYIINPVGEGGYDKGMIESTKLLDKTSFNVLFNKEVFRFESKDNPLDLFTYCYKERQKPIKWNIENRTYKDKSYNNLFTFHILPVNAMRTTVQQFLFKCEKDSTNESCKENALLIKCDKMFIKFDKEHFKLLVPPKNNKILKSTTSTIKINGNTTENTNNETKTTKDTTESSSGIGVIIIIVIIIIIMVLFISFLIWLFVFQSTKKEETNTPRLIYSKNYSSSTNVAEGDYTSIKHKSYSGSAPTKDVKPKKGHKTSKFAAGVTVPDTVVDRSKRK</sequence>
<dbReference type="Proteomes" id="UP000605970">
    <property type="component" value="Unassembled WGS sequence"/>
</dbReference>
<dbReference type="AlphaFoldDB" id="A0A8S9ZFZ5"/>
<organism evidence="3 4">
    <name type="scientific">Meloidogyne graminicola</name>
    <dbReference type="NCBI Taxonomy" id="189291"/>
    <lineage>
        <taxon>Eukaryota</taxon>
        <taxon>Metazoa</taxon>
        <taxon>Ecdysozoa</taxon>
        <taxon>Nematoda</taxon>
        <taxon>Chromadorea</taxon>
        <taxon>Rhabditida</taxon>
        <taxon>Tylenchina</taxon>
        <taxon>Tylenchomorpha</taxon>
        <taxon>Tylenchoidea</taxon>
        <taxon>Meloidogynidae</taxon>
        <taxon>Meloidogyninae</taxon>
        <taxon>Meloidogyne</taxon>
    </lineage>
</organism>
<keyword evidence="4" id="KW-1185">Reference proteome</keyword>
<dbReference type="OrthoDB" id="5901428at2759"/>
<evidence type="ECO:0000313" key="4">
    <source>
        <dbReference type="Proteomes" id="UP000605970"/>
    </source>
</evidence>
<reference evidence="3" key="1">
    <citation type="journal article" date="2020" name="Ecol. Evol.">
        <title>Genome structure and content of the rice root-knot nematode (Meloidogyne graminicola).</title>
        <authorList>
            <person name="Phan N.T."/>
            <person name="Danchin E.G.J."/>
            <person name="Klopp C."/>
            <person name="Perfus-Barbeoch L."/>
            <person name="Kozlowski D.K."/>
            <person name="Koutsovoulos G.D."/>
            <person name="Lopez-Roques C."/>
            <person name="Bouchez O."/>
            <person name="Zahm M."/>
            <person name="Besnard G."/>
            <person name="Bellafiore S."/>
        </authorList>
    </citation>
    <scope>NUCLEOTIDE SEQUENCE</scope>
    <source>
        <strain evidence="3">VN-18</strain>
    </source>
</reference>
<keyword evidence="2" id="KW-0812">Transmembrane</keyword>
<feature type="transmembrane region" description="Helical" evidence="2">
    <location>
        <begin position="326"/>
        <end position="351"/>
    </location>
</feature>
<keyword evidence="2" id="KW-0472">Membrane</keyword>
<evidence type="ECO:0000256" key="1">
    <source>
        <dbReference type="SAM" id="MobiDB-lite"/>
    </source>
</evidence>
<protein>
    <submittedName>
        <fullName evidence="3">Uncharacterized protein</fullName>
    </submittedName>
</protein>
<proteinExistence type="predicted"/>
<keyword evidence="2" id="KW-1133">Transmembrane helix</keyword>
<name>A0A8S9ZFZ5_9BILA</name>
<gene>
    <name evidence="3" type="ORF">Mgra_00008396</name>
</gene>
<evidence type="ECO:0000313" key="3">
    <source>
        <dbReference type="EMBL" id="KAF7632212.1"/>
    </source>
</evidence>
<accession>A0A8S9ZFZ5</accession>
<evidence type="ECO:0000256" key="2">
    <source>
        <dbReference type="SAM" id="Phobius"/>
    </source>
</evidence>
<feature type="region of interest" description="Disordered" evidence="1">
    <location>
        <begin position="386"/>
        <end position="411"/>
    </location>
</feature>
<dbReference type="EMBL" id="JABEBT010000109">
    <property type="protein sequence ID" value="KAF7632212.1"/>
    <property type="molecule type" value="Genomic_DNA"/>
</dbReference>
<comment type="caution">
    <text evidence="3">The sequence shown here is derived from an EMBL/GenBank/DDBJ whole genome shotgun (WGS) entry which is preliminary data.</text>
</comment>